<dbReference type="EC" id="4.1.1.36" evidence="3"/>
<keyword evidence="2 3" id="KW-0456">Lyase</keyword>
<keyword evidence="8" id="KW-1185">Reference proteome</keyword>
<dbReference type="InterPro" id="IPR036551">
    <property type="entry name" value="Flavin_trans-like"/>
</dbReference>
<dbReference type="Pfam" id="PF02441">
    <property type="entry name" value="Flavoprotein"/>
    <property type="match status" value="1"/>
</dbReference>
<evidence type="ECO:0000256" key="1">
    <source>
        <dbReference type="ARBA" id="ARBA00022793"/>
    </source>
</evidence>
<comment type="caution">
    <text evidence="3">Lacks conserved residue(s) required for the propagation of feature annotation.</text>
</comment>
<dbReference type="InterPro" id="IPR005252">
    <property type="entry name" value="CoaBC"/>
</dbReference>
<keyword evidence="3 4" id="KW-0436">Ligase</keyword>
<dbReference type="Gene3D" id="3.40.50.1950">
    <property type="entry name" value="Flavin prenyltransferase-like"/>
    <property type="match status" value="1"/>
</dbReference>
<dbReference type="InterPro" id="IPR003382">
    <property type="entry name" value="Flavoprotein"/>
</dbReference>
<comment type="cofactor">
    <cofactor evidence="3">
        <name>FMN</name>
        <dbReference type="ChEBI" id="CHEBI:58210"/>
    </cofactor>
    <text evidence="3">Binds 1 FMN per subunit.</text>
</comment>
<evidence type="ECO:0000313" key="8">
    <source>
        <dbReference type="Proteomes" id="UP000295164"/>
    </source>
</evidence>
<dbReference type="GO" id="GO:0004633">
    <property type="term" value="F:phosphopantothenoylcysteine decarboxylase activity"/>
    <property type="evidence" value="ECO:0007669"/>
    <property type="project" value="UniProtKB-UniRule"/>
</dbReference>
<name>A0A4R4E0Q3_9BACT</name>
<keyword evidence="3" id="KW-0460">Magnesium</keyword>
<dbReference type="GO" id="GO:0010181">
    <property type="term" value="F:FMN binding"/>
    <property type="evidence" value="ECO:0007669"/>
    <property type="project" value="UniProtKB-UniRule"/>
</dbReference>
<keyword evidence="3" id="KW-0479">Metal-binding</keyword>
<dbReference type="Proteomes" id="UP000295164">
    <property type="component" value="Unassembled WGS sequence"/>
</dbReference>
<dbReference type="InterPro" id="IPR035929">
    <property type="entry name" value="CoaB-like_sf"/>
</dbReference>
<feature type="binding site" evidence="3">
    <location>
        <position position="335"/>
    </location>
    <ligand>
        <name>CTP</name>
        <dbReference type="ChEBI" id="CHEBI:37563"/>
    </ligand>
</feature>
<dbReference type="GO" id="GO:0071513">
    <property type="term" value="C:phosphopantothenoylcysteine decarboxylase complex"/>
    <property type="evidence" value="ECO:0007669"/>
    <property type="project" value="TreeGrafter"/>
</dbReference>
<keyword evidence="3 4" id="KW-0285">Flavoprotein</keyword>
<comment type="catalytic activity">
    <reaction evidence="3 4">
        <text>N-[(R)-4-phosphopantothenoyl]-L-cysteine + H(+) = (R)-4'-phosphopantetheine + CO2</text>
        <dbReference type="Rhea" id="RHEA:16793"/>
        <dbReference type="ChEBI" id="CHEBI:15378"/>
        <dbReference type="ChEBI" id="CHEBI:16526"/>
        <dbReference type="ChEBI" id="CHEBI:59458"/>
        <dbReference type="ChEBI" id="CHEBI:61723"/>
        <dbReference type="EC" id="4.1.1.36"/>
    </reaction>
</comment>
<comment type="pathway">
    <text evidence="3 4">Cofactor biosynthesis; coenzyme A biosynthesis; CoA from (R)-pantothenate: step 2/5.</text>
</comment>
<dbReference type="GO" id="GO:0046872">
    <property type="term" value="F:metal ion binding"/>
    <property type="evidence" value="ECO:0007669"/>
    <property type="project" value="UniProtKB-KW"/>
</dbReference>
<evidence type="ECO:0000256" key="3">
    <source>
        <dbReference type="HAMAP-Rule" id="MF_02225"/>
    </source>
</evidence>
<dbReference type="GO" id="GO:0015941">
    <property type="term" value="P:pantothenate catabolic process"/>
    <property type="evidence" value="ECO:0007669"/>
    <property type="project" value="InterPro"/>
</dbReference>
<feature type="region of interest" description="Phosphopantothenoylcysteine decarboxylase" evidence="3">
    <location>
        <begin position="1"/>
        <end position="188"/>
    </location>
</feature>
<organism evidence="7 8">
    <name type="scientific">Flaviaesturariibacter aridisoli</name>
    <dbReference type="NCBI Taxonomy" id="2545761"/>
    <lineage>
        <taxon>Bacteria</taxon>
        <taxon>Pseudomonadati</taxon>
        <taxon>Bacteroidota</taxon>
        <taxon>Chitinophagia</taxon>
        <taxon>Chitinophagales</taxon>
        <taxon>Chitinophagaceae</taxon>
        <taxon>Flaviaestuariibacter</taxon>
    </lineage>
</organism>
<dbReference type="NCBIfam" id="TIGR00521">
    <property type="entry name" value="coaBC_dfp"/>
    <property type="match status" value="1"/>
</dbReference>
<comment type="function">
    <text evidence="4">Catalyzes two steps in the biosynthesis of coenzyme A. In the first step cysteine is conjugated to 4'-phosphopantothenate to form 4-phosphopantothenoylcysteine, in the latter compound is decarboxylated to form 4'-phosphopantotheine.</text>
</comment>
<dbReference type="PANTHER" id="PTHR14359:SF6">
    <property type="entry name" value="PHOSPHOPANTOTHENOYLCYSTEINE DECARBOXYLASE"/>
    <property type="match status" value="1"/>
</dbReference>
<protein>
    <recommendedName>
        <fullName evidence="3">Coenzyme A biosynthesis bifunctional protein CoaBC</fullName>
    </recommendedName>
    <alternativeName>
        <fullName evidence="3">DNA/pantothenate metabolism flavoprotein</fullName>
    </alternativeName>
    <alternativeName>
        <fullName evidence="3">Phosphopantothenoylcysteine synthetase/decarboxylase</fullName>
        <shortName evidence="3">PPCS-PPCDC</shortName>
    </alternativeName>
    <domain>
        <recommendedName>
            <fullName evidence="3">Phosphopantothenoylcysteine decarboxylase</fullName>
            <shortName evidence="3">PPC decarboxylase</shortName>
            <shortName evidence="3">PPC-DC</shortName>
            <ecNumber evidence="3">4.1.1.36</ecNumber>
        </recommendedName>
        <alternativeName>
            <fullName evidence="3">CoaC</fullName>
        </alternativeName>
    </domain>
    <domain>
        <recommendedName>
            <fullName evidence="3">Phosphopantothenate--cysteine ligase</fullName>
            <ecNumber evidence="3">6.3.2.5</ecNumber>
        </recommendedName>
        <alternativeName>
            <fullName evidence="3">CoaB</fullName>
        </alternativeName>
        <alternativeName>
            <fullName evidence="3">Phosphopantothenoylcysteine synthetase</fullName>
            <shortName evidence="3">PPC synthetase</shortName>
            <shortName evidence="3">PPC-S</shortName>
        </alternativeName>
    </domain>
</protein>
<evidence type="ECO:0000259" key="6">
    <source>
        <dbReference type="Pfam" id="PF04127"/>
    </source>
</evidence>
<keyword evidence="3" id="KW-0511">Multifunctional enzyme</keyword>
<comment type="pathway">
    <text evidence="3 4">Cofactor biosynthesis; coenzyme A biosynthesis; CoA from (R)-pantothenate: step 3/5.</text>
</comment>
<comment type="caution">
    <text evidence="7">The sequence shown here is derived from an EMBL/GenBank/DDBJ whole genome shotgun (WGS) entry which is preliminary data.</text>
</comment>
<dbReference type="SUPFAM" id="SSF52507">
    <property type="entry name" value="Homo-oligomeric flavin-containing Cys decarboxylases, HFCD"/>
    <property type="match status" value="1"/>
</dbReference>
<comment type="similarity">
    <text evidence="3 4">In the C-terminal section; belongs to the PPC synthetase family.</text>
</comment>
<sequence length="395" mass="42296">MSLSGKKVLLGITGSIAAYKIPMLVRLLVKEGAEVRVLMTDAAKDFVSELTLSTLSKSAVLSKLFDEAAWANHVALGRWADVFVLAPLSCNTLAKMASGQCDNLLLATWLSATCPVLVAPAMDEDMWHHGSTRSNLEKLRSWGVQVLPAEHGELASGLVGEGRMAEPETIRDWLRRFCAVRGELAGKKVLVTAGPTYEALDPVRFIGNHSSGKMGYALAVELAFRGADVRLVSGPVSLPAPAGVEVVKASSAQAMLEACLERNDYDIAVMAAAVADYTPVEVSEQKIKKAEGGLTLTLKKTADILGTLGKQKKDGQVLVGFALETENEEAHARQKLERKGADLLVLNSLNDAGAGFGTDTNKVTLFYKDGRQRPLPLQSKTDVARSIVDAITELI</sequence>
<dbReference type="HAMAP" id="MF_02225">
    <property type="entry name" value="CoaBC"/>
    <property type="match status" value="1"/>
</dbReference>
<gene>
    <name evidence="3 7" type="primary">coaBC</name>
    <name evidence="7" type="ORF">E0486_08035</name>
</gene>
<comment type="similarity">
    <text evidence="3 4">In the N-terminal section; belongs to the HFCD (homo-oligomeric flavin containing Cys decarboxylase) superfamily.</text>
</comment>
<dbReference type="AlphaFoldDB" id="A0A4R4E0Q3"/>
<feature type="binding site" evidence="3">
    <location>
        <position position="286"/>
    </location>
    <ligand>
        <name>CTP</name>
        <dbReference type="ChEBI" id="CHEBI:37563"/>
    </ligand>
</feature>
<dbReference type="InterPro" id="IPR007085">
    <property type="entry name" value="DNA/pantothenate-metab_flavo_C"/>
</dbReference>
<evidence type="ECO:0000256" key="4">
    <source>
        <dbReference type="RuleBase" id="RU364078"/>
    </source>
</evidence>
<dbReference type="EC" id="6.3.2.5" evidence="3"/>
<dbReference type="UniPathway" id="UPA00241">
    <property type="reaction ID" value="UER00353"/>
</dbReference>
<evidence type="ECO:0000313" key="7">
    <source>
        <dbReference type="EMBL" id="TCZ73004.1"/>
    </source>
</evidence>
<dbReference type="GO" id="GO:0015937">
    <property type="term" value="P:coenzyme A biosynthetic process"/>
    <property type="evidence" value="ECO:0007669"/>
    <property type="project" value="UniProtKB-UniRule"/>
</dbReference>
<dbReference type="PANTHER" id="PTHR14359">
    <property type="entry name" value="HOMO-OLIGOMERIC FLAVIN CONTAINING CYS DECARBOXYLASE FAMILY"/>
    <property type="match status" value="1"/>
</dbReference>
<evidence type="ECO:0000256" key="2">
    <source>
        <dbReference type="ARBA" id="ARBA00023239"/>
    </source>
</evidence>
<accession>A0A4R4E0Q3</accession>
<reference evidence="7 8" key="1">
    <citation type="submission" date="2019-03" db="EMBL/GenBank/DDBJ databases">
        <authorList>
            <person name="Kim M.K.M."/>
        </authorList>
    </citation>
    <scope>NUCLEOTIDE SEQUENCE [LARGE SCALE GENOMIC DNA]</scope>
    <source>
        <strain evidence="7 8">17J68-15</strain>
    </source>
</reference>
<keyword evidence="1 3" id="KW-0210">Decarboxylase</keyword>
<dbReference type="SUPFAM" id="SSF102645">
    <property type="entry name" value="CoaB-like"/>
    <property type="match status" value="1"/>
</dbReference>
<feature type="region of interest" description="Phosphopantothenate--cysteine ligase" evidence="3">
    <location>
        <begin position="189"/>
        <end position="395"/>
    </location>
</feature>
<proteinExistence type="inferred from homology"/>
<dbReference type="RefSeq" id="WP_131851639.1">
    <property type="nucleotide sequence ID" value="NZ_SKFH01000009.1"/>
</dbReference>
<feature type="domain" description="DNA/pantothenate metabolism flavoprotein C-terminal" evidence="6">
    <location>
        <begin position="184"/>
        <end position="393"/>
    </location>
</feature>
<keyword evidence="3 4" id="KW-0288">FMN</keyword>
<evidence type="ECO:0000259" key="5">
    <source>
        <dbReference type="Pfam" id="PF02441"/>
    </source>
</evidence>
<feature type="binding site" evidence="3">
    <location>
        <position position="276"/>
    </location>
    <ligand>
        <name>CTP</name>
        <dbReference type="ChEBI" id="CHEBI:37563"/>
    </ligand>
</feature>
<dbReference type="EMBL" id="SKFH01000009">
    <property type="protein sequence ID" value="TCZ73004.1"/>
    <property type="molecule type" value="Genomic_DNA"/>
</dbReference>
<dbReference type="Gene3D" id="3.40.50.10300">
    <property type="entry name" value="CoaB-like"/>
    <property type="match status" value="1"/>
</dbReference>
<feature type="binding site" evidence="3">
    <location>
        <position position="339"/>
    </location>
    <ligand>
        <name>CTP</name>
        <dbReference type="ChEBI" id="CHEBI:37563"/>
    </ligand>
</feature>
<feature type="binding site" evidence="3">
    <location>
        <position position="321"/>
    </location>
    <ligand>
        <name>CTP</name>
        <dbReference type="ChEBI" id="CHEBI:37563"/>
    </ligand>
</feature>
<dbReference type="Pfam" id="PF04127">
    <property type="entry name" value="DFP"/>
    <property type="match status" value="1"/>
</dbReference>
<comment type="function">
    <text evidence="3">Catalyzes two sequential steps in the biosynthesis of coenzyme A. In the first step cysteine is conjugated to 4'-phosphopantothenate to form 4-phosphopantothenoylcysteine. In the second step the latter compound is decarboxylated to form 4'-phosphopantotheine.</text>
</comment>
<comment type="catalytic activity">
    <reaction evidence="3 4">
        <text>(R)-4'-phosphopantothenate + L-cysteine + CTP = N-[(R)-4-phosphopantothenoyl]-L-cysteine + CMP + diphosphate + H(+)</text>
        <dbReference type="Rhea" id="RHEA:19397"/>
        <dbReference type="ChEBI" id="CHEBI:10986"/>
        <dbReference type="ChEBI" id="CHEBI:15378"/>
        <dbReference type="ChEBI" id="CHEBI:33019"/>
        <dbReference type="ChEBI" id="CHEBI:35235"/>
        <dbReference type="ChEBI" id="CHEBI:37563"/>
        <dbReference type="ChEBI" id="CHEBI:59458"/>
        <dbReference type="ChEBI" id="CHEBI:60377"/>
        <dbReference type="EC" id="6.3.2.5"/>
    </reaction>
</comment>
<dbReference type="OrthoDB" id="9802554at2"/>
<dbReference type="GO" id="GO:0004632">
    <property type="term" value="F:phosphopantothenate--cysteine ligase activity"/>
    <property type="evidence" value="ECO:0007669"/>
    <property type="project" value="UniProtKB-UniRule"/>
</dbReference>
<feature type="domain" description="Flavoprotein" evidence="5">
    <location>
        <begin position="6"/>
        <end position="174"/>
    </location>
</feature>
<comment type="cofactor">
    <cofactor evidence="3">
        <name>Mg(2+)</name>
        <dbReference type="ChEBI" id="CHEBI:18420"/>
    </cofactor>
</comment>